<comment type="caution">
    <text evidence="1">The sequence shown here is derived from an EMBL/GenBank/DDBJ whole genome shotgun (WGS) entry which is preliminary data.</text>
</comment>
<evidence type="ECO:0000313" key="1">
    <source>
        <dbReference type="EMBL" id="TXC71240.1"/>
    </source>
</evidence>
<evidence type="ECO:0000313" key="2">
    <source>
        <dbReference type="Proteomes" id="UP000321250"/>
    </source>
</evidence>
<reference evidence="1 2" key="1">
    <citation type="journal article" date="2013" name="Antonie Van Leeuwenhoek">
        <title>Sphingomonas ginsenosidivorax sp. nov., with the ability to transform ginsenosides.</title>
        <authorList>
            <person name="Jin X.F."/>
            <person name="Kim J.K."/>
            <person name="Liu Q.M."/>
            <person name="Kang M.S."/>
            <person name="He D."/>
            <person name="Jin F.X."/>
            <person name="Kim S.C."/>
            <person name="Im W.T."/>
        </authorList>
    </citation>
    <scope>NUCLEOTIDE SEQUENCE [LARGE SCALE GENOMIC DNA]</scope>
    <source>
        <strain evidence="1 2">KHI67</strain>
    </source>
</reference>
<proteinExistence type="predicted"/>
<dbReference type="EMBL" id="VOQR01000001">
    <property type="protein sequence ID" value="TXC71240.1"/>
    <property type="molecule type" value="Genomic_DNA"/>
</dbReference>
<gene>
    <name evidence="1" type="ORF">FSB78_09985</name>
</gene>
<accession>A0A5C6UFN4</accession>
<dbReference type="OrthoDB" id="1414497at2"/>
<protein>
    <submittedName>
        <fullName evidence="1">Uncharacterized protein</fullName>
    </submittedName>
</protein>
<dbReference type="Proteomes" id="UP000321250">
    <property type="component" value="Unassembled WGS sequence"/>
</dbReference>
<organism evidence="1 2">
    <name type="scientific">Sphingomonas ginsenosidivorax</name>
    <dbReference type="NCBI Taxonomy" id="862135"/>
    <lineage>
        <taxon>Bacteria</taxon>
        <taxon>Pseudomonadati</taxon>
        <taxon>Pseudomonadota</taxon>
        <taxon>Alphaproteobacteria</taxon>
        <taxon>Sphingomonadales</taxon>
        <taxon>Sphingomonadaceae</taxon>
        <taxon>Sphingomonas</taxon>
    </lineage>
</organism>
<dbReference type="RefSeq" id="WP_147082336.1">
    <property type="nucleotide sequence ID" value="NZ_VOQR01000001.1"/>
</dbReference>
<dbReference type="AlphaFoldDB" id="A0A5C6UFN4"/>
<sequence length="119" mass="13771">MANDAVTPPLPDGWTATVYDSQLTASQRDEAAAYFHSVFLGLDIPESNAHRVRQFWEKTRDFINSAPVDHEKRFDLFNSLTSYLKTDQSPTIQVGQFAERYLGDELGDEYREHMDREQR</sequence>
<keyword evidence="2" id="KW-1185">Reference proteome</keyword>
<name>A0A5C6UFN4_9SPHN</name>